<dbReference type="InterPro" id="IPR050577">
    <property type="entry name" value="MAPR/NEUFC/NENF-like"/>
</dbReference>
<proteinExistence type="inferred from homology"/>
<evidence type="ECO:0000259" key="2">
    <source>
        <dbReference type="SMART" id="SM01117"/>
    </source>
</evidence>
<gene>
    <name evidence="3" type="ORF">O3G_MSEX005452</name>
</gene>
<keyword evidence="4" id="KW-1185">Reference proteome</keyword>
<dbReference type="PANTHER" id="PTHR10281">
    <property type="entry name" value="MEMBRANE-ASSOCIATED PROGESTERONE RECEPTOR COMPONENT-RELATED"/>
    <property type="match status" value="1"/>
</dbReference>
<name>A0A921Z114_MANSE</name>
<evidence type="ECO:0000313" key="3">
    <source>
        <dbReference type="EMBL" id="KAG6448337.1"/>
    </source>
</evidence>
<dbReference type="Pfam" id="PF00173">
    <property type="entry name" value="Cyt-b5"/>
    <property type="match status" value="1"/>
</dbReference>
<evidence type="ECO:0000256" key="1">
    <source>
        <dbReference type="ARBA" id="ARBA00038357"/>
    </source>
</evidence>
<sequence>MLHLKLKLTLPLVLVFVGILCRSNLEIIFKSLMSFIRETEEKNSIKVFLPDELLEYKGVVKRNLYVAVLGTVFDVTKGKKHYGKDSPYHYFTGKDGSRALVTGDFKDESENRDHTLDLSCDDLLTLVNWRSTFRKKYKYVGVLNGRYFDKYGKKTAYYQDVIKKVEQCKQEKETAKRKELEYPPCNMEWSEDRGTKVWCSLNSGGITRNWVGVPRQYYEPGEDKPRCVCIKDDYNVPAGLLKEYDNCAKTSTTCILPVS</sequence>
<dbReference type="EMBL" id="JH668356">
    <property type="protein sequence ID" value="KAG6448337.1"/>
    <property type="molecule type" value="Genomic_DNA"/>
</dbReference>
<dbReference type="SUPFAM" id="SSF55856">
    <property type="entry name" value="Cytochrome b5-like heme/steroid binding domain"/>
    <property type="match status" value="1"/>
</dbReference>
<feature type="domain" description="Cytochrome b5 heme-binding" evidence="2">
    <location>
        <begin position="48"/>
        <end position="144"/>
    </location>
</feature>
<accession>A0A921Z114</accession>
<comment type="caution">
    <text evidence="3">The sequence shown here is derived from an EMBL/GenBank/DDBJ whole genome shotgun (WGS) entry which is preliminary data.</text>
</comment>
<organism evidence="3 4">
    <name type="scientific">Manduca sexta</name>
    <name type="common">Tobacco hawkmoth</name>
    <name type="synonym">Tobacco hornworm</name>
    <dbReference type="NCBI Taxonomy" id="7130"/>
    <lineage>
        <taxon>Eukaryota</taxon>
        <taxon>Metazoa</taxon>
        <taxon>Ecdysozoa</taxon>
        <taxon>Arthropoda</taxon>
        <taxon>Hexapoda</taxon>
        <taxon>Insecta</taxon>
        <taxon>Pterygota</taxon>
        <taxon>Neoptera</taxon>
        <taxon>Endopterygota</taxon>
        <taxon>Lepidoptera</taxon>
        <taxon>Glossata</taxon>
        <taxon>Ditrysia</taxon>
        <taxon>Bombycoidea</taxon>
        <taxon>Sphingidae</taxon>
        <taxon>Sphinginae</taxon>
        <taxon>Sphingini</taxon>
        <taxon>Manduca</taxon>
    </lineage>
</organism>
<evidence type="ECO:0000313" key="4">
    <source>
        <dbReference type="Proteomes" id="UP000791440"/>
    </source>
</evidence>
<dbReference type="GO" id="GO:0016020">
    <property type="term" value="C:membrane"/>
    <property type="evidence" value="ECO:0007669"/>
    <property type="project" value="TreeGrafter"/>
</dbReference>
<comment type="similarity">
    <text evidence="1">Belongs to the cytochrome b5 family. MAPR subfamily.</text>
</comment>
<dbReference type="InterPro" id="IPR001199">
    <property type="entry name" value="Cyt_B5-like_heme/steroid-bd"/>
</dbReference>
<reference evidence="3" key="1">
    <citation type="journal article" date="2016" name="Insect Biochem. Mol. Biol.">
        <title>Multifaceted biological insights from a draft genome sequence of the tobacco hornworm moth, Manduca sexta.</title>
        <authorList>
            <person name="Kanost M.R."/>
            <person name="Arrese E.L."/>
            <person name="Cao X."/>
            <person name="Chen Y.R."/>
            <person name="Chellapilla S."/>
            <person name="Goldsmith M.R."/>
            <person name="Grosse-Wilde E."/>
            <person name="Heckel D.G."/>
            <person name="Herndon N."/>
            <person name="Jiang H."/>
            <person name="Papanicolaou A."/>
            <person name="Qu J."/>
            <person name="Soulages J.L."/>
            <person name="Vogel H."/>
            <person name="Walters J."/>
            <person name="Waterhouse R.M."/>
            <person name="Ahn S.J."/>
            <person name="Almeida F.C."/>
            <person name="An C."/>
            <person name="Aqrawi P."/>
            <person name="Bretschneider A."/>
            <person name="Bryant W.B."/>
            <person name="Bucks S."/>
            <person name="Chao H."/>
            <person name="Chevignon G."/>
            <person name="Christen J.M."/>
            <person name="Clarke D.F."/>
            <person name="Dittmer N.T."/>
            <person name="Ferguson L.C.F."/>
            <person name="Garavelou S."/>
            <person name="Gordon K.H.J."/>
            <person name="Gunaratna R.T."/>
            <person name="Han Y."/>
            <person name="Hauser F."/>
            <person name="He Y."/>
            <person name="Heidel-Fischer H."/>
            <person name="Hirsh A."/>
            <person name="Hu Y."/>
            <person name="Jiang H."/>
            <person name="Kalra D."/>
            <person name="Klinner C."/>
            <person name="Konig C."/>
            <person name="Kovar C."/>
            <person name="Kroll A.R."/>
            <person name="Kuwar S.S."/>
            <person name="Lee S.L."/>
            <person name="Lehman R."/>
            <person name="Li K."/>
            <person name="Li Z."/>
            <person name="Liang H."/>
            <person name="Lovelace S."/>
            <person name="Lu Z."/>
            <person name="Mansfield J.H."/>
            <person name="McCulloch K.J."/>
            <person name="Mathew T."/>
            <person name="Morton B."/>
            <person name="Muzny D.M."/>
            <person name="Neunemann D."/>
            <person name="Ongeri F."/>
            <person name="Pauchet Y."/>
            <person name="Pu L.L."/>
            <person name="Pyrousis I."/>
            <person name="Rao X.J."/>
            <person name="Redding A."/>
            <person name="Roesel C."/>
            <person name="Sanchez-Gracia A."/>
            <person name="Schaack S."/>
            <person name="Shukla A."/>
            <person name="Tetreau G."/>
            <person name="Wang Y."/>
            <person name="Xiong G.H."/>
            <person name="Traut W."/>
            <person name="Walsh T.K."/>
            <person name="Worley K.C."/>
            <person name="Wu D."/>
            <person name="Wu W."/>
            <person name="Wu Y.Q."/>
            <person name="Zhang X."/>
            <person name="Zou Z."/>
            <person name="Zucker H."/>
            <person name="Briscoe A.D."/>
            <person name="Burmester T."/>
            <person name="Clem R.J."/>
            <person name="Feyereisen R."/>
            <person name="Grimmelikhuijzen C.J.P."/>
            <person name="Hamodrakas S.J."/>
            <person name="Hansson B.S."/>
            <person name="Huguet E."/>
            <person name="Jermiin L.S."/>
            <person name="Lan Q."/>
            <person name="Lehman H.K."/>
            <person name="Lorenzen M."/>
            <person name="Merzendorfer H."/>
            <person name="Michalopoulos I."/>
            <person name="Morton D.B."/>
            <person name="Muthukrishnan S."/>
            <person name="Oakeshott J.G."/>
            <person name="Palmer W."/>
            <person name="Park Y."/>
            <person name="Passarelli A.L."/>
            <person name="Rozas J."/>
            <person name="Schwartz L.M."/>
            <person name="Smith W."/>
            <person name="Southgate A."/>
            <person name="Vilcinskas A."/>
            <person name="Vogt R."/>
            <person name="Wang P."/>
            <person name="Werren J."/>
            <person name="Yu X.Q."/>
            <person name="Zhou J.J."/>
            <person name="Brown S.J."/>
            <person name="Scherer S.E."/>
            <person name="Richards S."/>
            <person name="Blissard G.W."/>
        </authorList>
    </citation>
    <scope>NUCLEOTIDE SEQUENCE</scope>
</reference>
<dbReference type="InterPro" id="IPR036400">
    <property type="entry name" value="Cyt_B5-like_heme/steroid_sf"/>
</dbReference>
<dbReference type="Gene3D" id="3.10.120.10">
    <property type="entry name" value="Cytochrome b5-like heme/steroid binding domain"/>
    <property type="match status" value="1"/>
</dbReference>
<dbReference type="GO" id="GO:0012505">
    <property type="term" value="C:endomembrane system"/>
    <property type="evidence" value="ECO:0007669"/>
    <property type="project" value="TreeGrafter"/>
</dbReference>
<dbReference type="PANTHER" id="PTHR10281:SF4">
    <property type="entry name" value="NEUFERRICIN"/>
    <property type="match status" value="1"/>
</dbReference>
<dbReference type="OrthoDB" id="10257697at2759"/>
<dbReference type="SMART" id="SM01117">
    <property type="entry name" value="Cyt-b5"/>
    <property type="match status" value="1"/>
</dbReference>
<reference evidence="3" key="2">
    <citation type="submission" date="2020-12" db="EMBL/GenBank/DDBJ databases">
        <authorList>
            <person name="Kanost M."/>
        </authorList>
    </citation>
    <scope>NUCLEOTIDE SEQUENCE</scope>
</reference>
<dbReference type="Proteomes" id="UP000791440">
    <property type="component" value="Unassembled WGS sequence"/>
</dbReference>
<protein>
    <recommendedName>
        <fullName evidence="2">Cytochrome b5 heme-binding domain-containing protein</fullName>
    </recommendedName>
</protein>
<dbReference type="AlphaFoldDB" id="A0A921Z114"/>